<evidence type="ECO:0000313" key="2">
    <source>
        <dbReference type="Proteomes" id="UP000594451"/>
    </source>
</evidence>
<evidence type="ECO:0000313" key="1">
    <source>
        <dbReference type="EMBL" id="QPJ58497.1"/>
    </source>
</evidence>
<reference evidence="1 2" key="1">
    <citation type="journal article" date="2020" name="Sci. Rep.">
        <title>Morphology, ultrastructure, genomics, and phylogeny of Euplotes vanleeuwenhoeki sp. nov. and its ultra-reduced endosymbiont Candidatus Pinguicoccus supinus sp. nov.</title>
        <authorList>
            <person name="Serra V."/>
            <person name="Gammuto L."/>
            <person name="Nitla V."/>
            <person name="Castelli M."/>
            <person name="Lanzoni O."/>
            <person name="Sassera D."/>
            <person name="Bandi C."/>
            <person name="Sandeep B.V."/>
            <person name="Verni F."/>
            <person name="Modeo L."/>
            <person name="Petroni G."/>
        </authorList>
    </citation>
    <scope>NUCLEOTIDE SEQUENCE [LARGE SCALE GENOMIC DNA]</scope>
    <source>
        <strain evidence="1 2">KKR18_Esm</strain>
    </source>
</reference>
<dbReference type="Proteomes" id="UP000594451">
    <property type="component" value="Chromosome"/>
</dbReference>
<sequence>MTEHIDFIGNNMFFYGKKLYRNNDYMSQKTKIQRIMGLIECAPFFSSIVTLGDLPQLLGIELFLPDVPVIRLPFPKLSFIEKNNYTPQYDFLFIGALTKYRRDFIKNLFRGGFNICYPNYQRNFFISRKLRNDYIHKSKIILNVPQVRD</sequence>
<protein>
    <submittedName>
        <fullName evidence="1">Uncharacterized protein</fullName>
    </submittedName>
</protein>
<keyword evidence="2" id="KW-1185">Reference proteome</keyword>
<dbReference type="AlphaFoldDB" id="A0A7T0BSI7"/>
<accession>A0A7T0BSI7</accession>
<organism evidence="1 2">
    <name type="scientific">Candidatus Pinguicoccus supinus</name>
    <dbReference type="NCBI Taxonomy" id="2529394"/>
    <lineage>
        <taxon>Bacteria</taxon>
        <taxon>Pseudomonadati</taxon>
        <taxon>Verrucomicrobiota</taxon>
        <taxon>Candidatus Pinguicoccus</taxon>
    </lineage>
</organism>
<dbReference type="KEGG" id="psup:E5P55_00775"/>
<dbReference type="EMBL" id="CP039370">
    <property type="protein sequence ID" value="QPJ58497.1"/>
    <property type="molecule type" value="Genomic_DNA"/>
</dbReference>
<proteinExistence type="predicted"/>
<gene>
    <name evidence="1" type="ORF">E5P55_00775</name>
</gene>
<name>A0A7T0BSI7_9BACT</name>